<evidence type="ECO:0000313" key="2">
    <source>
        <dbReference type="Proteomes" id="UP001592582"/>
    </source>
</evidence>
<organism evidence="1 2">
    <name type="scientific">Streptacidiphilus alkalitolerans</name>
    <dbReference type="NCBI Taxonomy" id="3342712"/>
    <lineage>
        <taxon>Bacteria</taxon>
        <taxon>Bacillati</taxon>
        <taxon>Actinomycetota</taxon>
        <taxon>Actinomycetes</taxon>
        <taxon>Kitasatosporales</taxon>
        <taxon>Streptomycetaceae</taxon>
        <taxon>Streptacidiphilus</taxon>
    </lineage>
</organism>
<reference evidence="1 2" key="1">
    <citation type="submission" date="2024-09" db="EMBL/GenBank/DDBJ databases">
        <authorList>
            <person name="Lee S.D."/>
        </authorList>
    </citation>
    <scope>NUCLEOTIDE SEQUENCE [LARGE SCALE GENOMIC DNA]</scope>
    <source>
        <strain evidence="1 2">N1-1</strain>
    </source>
</reference>
<gene>
    <name evidence="1" type="ORF">ACEZDG_06525</name>
</gene>
<protein>
    <submittedName>
        <fullName evidence="1">Uncharacterized protein</fullName>
    </submittedName>
</protein>
<sequence>MTPRHTLAAYAALLDRSVEQIAEAAADARTFDRLLIARVADVWDNNTYPFFRAATARTAWRRERRARAALRWMAALSSTRQAWMEEQAAVAGHRIGALLGEPAPDSGPSRDYAGVVRPDSGVLDAALAEAWTRDYALDRARVRTLRLERVGSALTGFVLLEAERRFPVAGQEARAAASPAELQISLDEVSEVCFDSDDPTGAMLTVEADGRVGISLGRQGVLRGSRSRAYVHDWVWHLSTAGRAADAVVPALVRRGGRRSPGDPPGGLGPFGAAALAARLLHFAMLEIRSVRFAAEAHRIPLQALCRALSDCGTAVARAGAVRSVAGRERAFCALVEAWIRRGGAELEPWFAERLREVAEGTPLPRHTAAWVRDLQFQHPAAPATDRAVRVSAAKAARAAPVEASVELRLVSHTASHTTYSYEHQSSALVQFARPPGADAPGPSGWLLHARALEPVTRFQVRTEAFAGPGLLQLTTVDGGSGAVITLDGDALTVTGTVPTPR</sequence>
<keyword evidence="2" id="KW-1185">Reference proteome</keyword>
<accession>A0ABV6V5D8</accession>
<comment type="caution">
    <text evidence="1">The sequence shown here is derived from an EMBL/GenBank/DDBJ whole genome shotgun (WGS) entry which is preliminary data.</text>
</comment>
<dbReference type="RefSeq" id="WP_380503670.1">
    <property type="nucleotide sequence ID" value="NZ_JBHEZX010000002.1"/>
</dbReference>
<dbReference type="EMBL" id="JBHEZX010000002">
    <property type="protein sequence ID" value="MFC1408932.1"/>
    <property type="molecule type" value="Genomic_DNA"/>
</dbReference>
<proteinExistence type="predicted"/>
<name>A0ABV6V5D8_9ACTN</name>
<evidence type="ECO:0000313" key="1">
    <source>
        <dbReference type="EMBL" id="MFC1408932.1"/>
    </source>
</evidence>
<dbReference type="Proteomes" id="UP001592582">
    <property type="component" value="Unassembled WGS sequence"/>
</dbReference>